<sequence>MVFFEGNKTLRQHIFREGNPKVIGLAKEKFKRENEGRLFCEFDFYEQYGYLVDNFIEEHLSVPVSAGEEWG</sequence>
<comment type="caution">
    <text evidence="1">The sequence shown here is derived from an EMBL/GenBank/DDBJ whole genome shotgun (WGS) entry which is preliminary data.</text>
</comment>
<dbReference type="RefSeq" id="WP_336481037.1">
    <property type="nucleotide sequence ID" value="NZ_JBAWSV010000001.1"/>
</dbReference>
<accession>A0ABU8FRR3</accession>
<dbReference type="EMBL" id="JBAWSV010000001">
    <property type="protein sequence ID" value="MEI4828667.1"/>
    <property type="molecule type" value="Genomic_DNA"/>
</dbReference>
<dbReference type="Proteomes" id="UP001367922">
    <property type="component" value="Unassembled WGS sequence"/>
</dbReference>
<name>A0ABU8FRR3_9BACI</name>
<reference evidence="1 2" key="1">
    <citation type="submission" date="2024-01" db="EMBL/GenBank/DDBJ databases">
        <title>Seven novel Bacillus-like species.</title>
        <authorList>
            <person name="Liu G."/>
        </authorList>
    </citation>
    <scope>NUCLEOTIDE SEQUENCE [LARGE SCALE GENOMIC DNA]</scope>
    <source>
        <strain evidence="1 2">FJAT-53711</strain>
    </source>
</reference>
<organism evidence="1 2">
    <name type="scientific">Bacillus yunxiaonensis</name>
    <dbReference type="NCBI Taxonomy" id="3127665"/>
    <lineage>
        <taxon>Bacteria</taxon>
        <taxon>Bacillati</taxon>
        <taxon>Bacillota</taxon>
        <taxon>Bacilli</taxon>
        <taxon>Bacillales</taxon>
        <taxon>Bacillaceae</taxon>
        <taxon>Bacillus</taxon>
    </lineage>
</organism>
<keyword evidence="2" id="KW-1185">Reference proteome</keyword>
<protein>
    <submittedName>
        <fullName evidence="1">Uncharacterized protein</fullName>
    </submittedName>
</protein>
<proteinExistence type="predicted"/>
<gene>
    <name evidence="1" type="ORF">WAX78_04280</name>
</gene>
<evidence type="ECO:0000313" key="1">
    <source>
        <dbReference type="EMBL" id="MEI4828667.1"/>
    </source>
</evidence>
<evidence type="ECO:0000313" key="2">
    <source>
        <dbReference type="Proteomes" id="UP001367922"/>
    </source>
</evidence>